<reference evidence="4 5" key="1">
    <citation type="submission" date="2019-05" db="EMBL/GenBank/DDBJ databases">
        <title>We sequenced the genome of Paenibacillus hemerocallicola KCTC 33185 for further insight into its adaptation and study the phylogeny of Paenibacillus.</title>
        <authorList>
            <person name="Narsing Rao M.P."/>
        </authorList>
    </citation>
    <scope>NUCLEOTIDE SEQUENCE [LARGE SCALE GENOMIC DNA]</scope>
    <source>
        <strain evidence="4 5">KCTC 33185</strain>
    </source>
</reference>
<sequence>MKRPRLKKTLLPAALALALIVPAAAYAAEQTKPGAEAGPAAKRAIEAKHKHEAFAKRIDDFRDRGQNPFKGKLSHKMAANQVNQHKYLELLAEKYSPATLADWKAVLTEQQNLREQLQALLKDQGVQDALKAQKKQLQEQWKTKQDELKQKVESGAITKEQVRNQLKSRAVPFAASKDGFKNALPKEAVAAAKDAMKHWQELTEAVKADDADAIRAALAPILEDLKKGNEKTAAQIAKLKPNANGQAVQPRTPKHKQDKNRTPAQTQPQTDARAGQ</sequence>
<dbReference type="EMBL" id="VDCQ01000068">
    <property type="protein sequence ID" value="TNJ61972.1"/>
    <property type="molecule type" value="Genomic_DNA"/>
</dbReference>
<feature type="region of interest" description="Disordered" evidence="2">
    <location>
        <begin position="233"/>
        <end position="276"/>
    </location>
</feature>
<feature type="coiled-coil region" evidence="1">
    <location>
        <begin position="100"/>
        <end position="147"/>
    </location>
</feature>
<comment type="caution">
    <text evidence="4">The sequence shown here is derived from an EMBL/GenBank/DDBJ whole genome shotgun (WGS) entry which is preliminary data.</text>
</comment>
<dbReference type="Proteomes" id="UP000307943">
    <property type="component" value="Unassembled WGS sequence"/>
</dbReference>
<evidence type="ECO:0000313" key="4">
    <source>
        <dbReference type="EMBL" id="TNJ61972.1"/>
    </source>
</evidence>
<keyword evidence="1" id="KW-0175">Coiled coil</keyword>
<accession>A0A5C4SYY5</accession>
<organism evidence="4 5">
    <name type="scientific">Paenibacillus hemerocallicola</name>
    <dbReference type="NCBI Taxonomy" id="1172614"/>
    <lineage>
        <taxon>Bacteria</taxon>
        <taxon>Bacillati</taxon>
        <taxon>Bacillota</taxon>
        <taxon>Bacilli</taxon>
        <taxon>Bacillales</taxon>
        <taxon>Paenibacillaceae</taxon>
        <taxon>Paenibacillus</taxon>
    </lineage>
</organism>
<evidence type="ECO:0000256" key="2">
    <source>
        <dbReference type="SAM" id="MobiDB-lite"/>
    </source>
</evidence>
<feature type="chain" id="PRO_5022907320" evidence="3">
    <location>
        <begin position="28"/>
        <end position="276"/>
    </location>
</feature>
<evidence type="ECO:0000256" key="3">
    <source>
        <dbReference type="SAM" id="SignalP"/>
    </source>
</evidence>
<name>A0A5C4SYY5_9BACL</name>
<feature type="signal peptide" evidence="3">
    <location>
        <begin position="1"/>
        <end position="27"/>
    </location>
</feature>
<keyword evidence="5" id="KW-1185">Reference proteome</keyword>
<proteinExistence type="predicted"/>
<dbReference type="OrthoDB" id="2654642at2"/>
<evidence type="ECO:0000256" key="1">
    <source>
        <dbReference type="SAM" id="Coils"/>
    </source>
</evidence>
<dbReference type="AlphaFoldDB" id="A0A5C4SYY5"/>
<dbReference type="SUPFAM" id="SSF58113">
    <property type="entry name" value="Apolipoprotein A-I"/>
    <property type="match status" value="1"/>
</dbReference>
<evidence type="ECO:0000313" key="5">
    <source>
        <dbReference type="Proteomes" id="UP000307943"/>
    </source>
</evidence>
<gene>
    <name evidence="4" type="ORF">FE784_33015</name>
</gene>
<keyword evidence="3" id="KW-0732">Signal</keyword>
<protein>
    <submittedName>
        <fullName evidence="4">Uncharacterized protein</fullName>
    </submittedName>
</protein>
<dbReference type="RefSeq" id="WP_139606517.1">
    <property type="nucleotide sequence ID" value="NZ_VDCQ01000068.1"/>
</dbReference>